<reference evidence="14" key="2">
    <citation type="submission" date="2013-12" db="EMBL/GenBank/DDBJ databases">
        <title>Evolution of pathogenesis and genome organization in the Tremellales.</title>
        <authorList>
            <person name="Cuomo C."/>
            <person name="Litvintseva A."/>
            <person name="Heitman J."/>
            <person name="Chen Y."/>
            <person name="Sun S."/>
            <person name="Springer D."/>
            <person name="Dromer F."/>
            <person name="Young S."/>
            <person name="Zeng Q."/>
            <person name="Chapman S."/>
            <person name="Gujja S."/>
            <person name="Saif S."/>
            <person name="Birren B."/>
        </authorList>
    </citation>
    <scope>NUCLEOTIDE SEQUENCE [LARGE SCALE GENOMIC DNA]</scope>
    <source>
        <strain evidence="14">BCC8398</strain>
    </source>
</reference>
<dbReference type="FunFam" id="3.90.530.10:FF:000003">
    <property type="entry name" value="Dna repair rad14 protein"/>
    <property type="match status" value="1"/>
</dbReference>
<dbReference type="InterPro" id="IPR000465">
    <property type="entry name" value="XPA/RAD14"/>
</dbReference>
<protein>
    <recommendedName>
        <fullName evidence="10">DNA repair protein RAD14</fullName>
    </recommendedName>
</protein>
<dbReference type="InterPro" id="IPR009061">
    <property type="entry name" value="DNA-bd_dom_put_sf"/>
</dbReference>
<dbReference type="CDD" id="cd21077">
    <property type="entry name" value="DBD_Rad14"/>
    <property type="match status" value="1"/>
</dbReference>
<accession>A0A1B9GXL1</accession>
<comment type="subcellular location">
    <subcellularLocation>
        <location evidence="1">Nucleus</location>
    </subcellularLocation>
</comment>
<evidence type="ECO:0000256" key="5">
    <source>
        <dbReference type="ARBA" id="ARBA00022771"/>
    </source>
</evidence>
<evidence type="ECO:0000256" key="6">
    <source>
        <dbReference type="ARBA" id="ARBA00022833"/>
    </source>
</evidence>
<dbReference type="EMBL" id="KI669497">
    <property type="protein sequence ID" value="OCF35762.1"/>
    <property type="molecule type" value="Genomic_DNA"/>
</dbReference>
<proteinExistence type="inferred from homology"/>
<keyword evidence="7" id="KW-0238">DNA-binding</keyword>
<feature type="compositionally biased region" description="Polar residues" evidence="11">
    <location>
        <begin position="70"/>
        <end position="86"/>
    </location>
</feature>
<evidence type="ECO:0000313" key="13">
    <source>
        <dbReference type="EMBL" id="OCF35762.1"/>
    </source>
</evidence>
<dbReference type="Gene3D" id="3.90.530.10">
    <property type="entry name" value="XPA C-terminal domain"/>
    <property type="match status" value="1"/>
</dbReference>
<dbReference type="InterPro" id="IPR037129">
    <property type="entry name" value="XPA_sf"/>
</dbReference>
<sequence>MSSPASPPAPGAAAPGLNAQQARLAALNRLKAKSKLTSQPSSSSAAASGGGASGSSRIAGGSGGAGYVNKQANVPTSARNMVQQQQEGDKQPQAPLRRDPGLGKYFEYDLSKLHNSRGGFLTEEDLEGDRIKSVVELAREKQREKKMMREGEEPAIIADRSPRCIECGTLEINHQFYKIFDVRVCKNCEKKFPEKYSLLTKTECKEDYLLTDPELKDEDLLPHLLRPNPHASTYSNMMLFLREQVEKVAWDKWGGEEGLDDEWKRREEFKKRKREEKFEQGLRDLRKRTRNNLYQRRQEAEHTHQYEDVDELIDEEGDKRVLQRCFGCGAEQEIEVL</sequence>
<dbReference type="GO" id="GO:0070914">
    <property type="term" value="P:UV-damage excision repair"/>
    <property type="evidence" value="ECO:0007669"/>
    <property type="project" value="TreeGrafter"/>
</dbReference>
<dbReference type="STRING" id="1296120.A0A1B9GXL1"/>
<dbReference type="PANTHER" id="PTHR10142">
    <property type="entry name" value="DNA REPAIR PROTEIN COMPLEMENTING XP-A CELLS"/>
    <property type="match status" value="1"/>
</dbReference>
<reference evidence="13 14" key="1">
    <citation type="submission" date="2013-07" db="EMBL/GenBank/DDBJ databases">
        <title>The Genome Sequence of Cryptococcus heveanensis BCC8398.</title>
        <authorList>
            <consortium name="The Broad Institute Genome Sequencing Platform"/>
            <person name="Cuomo C."/>
            <person name="Litvintseva A."/>
            <person name="Chen Y."/>
            <person name="Heitman J."/>
            <person name="Sun S."/>
            <person name="Springer D."/>
            <person name="Dromer F."/>
            <person name="Young S.K."/>
            <person name="Zeng Q."/>
            <person name="Gargeya S."/>
            <person name="Fitzgerald M."/>
            <person name="Abouelleil A."/>
            <person name="Alvarado L."/>
            <person name="Berlin A.M."/>
            <person name="Chapman S.B."/>
            <person name="Dewar J."/>
            <person name="Goldberg J."/>
            <person name="Griggs A."/>
            <person name="Gujja S."/>
            <person name="Hansen M."/>
            <person name="Howarth C."/>
            <person name="Imamovic A."/>
            <person name="Larimer J."/>
            <person name="McCowan C."/>
            <person name="Murphy C."/>
            <person name="Pearson M."/>
            <person name="Priest M."/>
            <person name="Roberts A."/>
            <person name="Saif S."/>
            <person name="Shea T."/>
            <person name="Sykes S."/>
            <person name="Wortman J."/>
            <person name="Nusbaum C."/>
            <person name="Birren B."/>
        </authorList>
    </citation>
    <scope>NUCLEOTIDE SEQUENCE [LARGE SCALE GENOMIC DNA]</scope>
    <source>
        <strain evidence="13 14">BCC8398</strain>
    </source>
</reference>
<dbReference type="GO" id="GO:0003684">
    <property type="term" value="F:damaged DNA binding"/>
    <property type="evidence" value="ECO:0007669"/>
    <property type="project" value="InterPro"/>
</dbReference>
<dbReference type="SUPFAM" id="SSF46955">
    <property type="entry name" value="Putative DNA-binding domain"/>
    <property type="match status" value="1"/>
</dbReference>
<evidence type="ECO:0000256" key="11">
    <source>
        <dbReference type="SAM" id="MobiDB-lite"/>
    </source>
</evidence>
<evidence type="ECO:0000256" key="8">
    <source>
        <dbReference type="ARBA" id="ARBA00023204"/>
    </source>
</evidence>
<dbReference type="OrthoDB" id="68328at2759"/>
<dbReference type="GO" id="GO:0000110">
    <property type="term" value="C:nucleotide-excision repair factor 1 complex"/>
    <property type="evidence" value="ECO:0007669"/>
    <property type="project" value="TreeGrafter"/>
</dbReference>
<keyword evidence="3" id="KW-0479">Metal-binding</keyword>
<dbReference type="GO" id="GO:0008270">
    <property type="term" value="F:zinc ion binding"/>
    <property type="evidence" value="ECO:0007669"/>
    <property type="project" value="UniProtKB-KW"/>
</dbReference>
<dbReference type="Proteomes" id="UP000092666">
    <property type="component" value="Unassembled WGS sequence"/>
</dbReference>
<dbReference type="PANTHER" id="PTHR10142:SF0">
    <property type="entry name" value="DNA REPAIR PROTEIN COMPLEMENTING XP-A CELLS"/>
    <property type="match status" value="1"/>
</dbReference>
<dbReference type="AlphaFoldDB" id="A0A1B9GXL1"/>
<feature type="region of interest" description="Disordered" evidence="11">
    <location>
        <begin position="1"/>
        <end position="100"/>
    </location>
</feature>
<keyword evidence="14" id="KW-1185">Reference proteome</keyword>
<evidence type="ECO:0000256" key="9">
    <source>
        <dbReference type="ARBA" id="ARBA00023242"/>
    </source>
</evidence>
<gene>
    <name evidence="13" type="ORF">I316_02254</name>
</gene>
<feature type="compositionally biased region" description="Pro residues" evidence="11">
    <location>
        <begin position="1"/>
        <end position="10"/>
    </location>
</feature>
<dbReference type="GO" id="GO:0006284">
    <property type="term" value="P:base-excision repair"/>
    <property type="evidence" value="ECO:0007669"/>
    <property type="project" value="TreeGrafter"/>
</dbReference>
<evidence type="ECO:0000256" key="3">
    <source>
        <dbReference type="ARBA" id="ARBA00022723"/>
    </source>
</evidence>
<dbReference type="PROSITE" id="PS00753">
    <property type="entry name" value="XPA_2"/>
    <property type="match status" value="1"/>
</dbReference>
<evidence type="ECO:0000259" key="12">
    <source>
        <dbReference type="Pfam" id="PF05181"/>
    </source>
</evidence>
<dbReference type="NCBIfam" id="TIGR00598">
    <property type="entry name" value="rad14"/>
    <property type="match status" value="1"/>
</dbReference>
<dbReference type="Pfam" id="PF05181">
    <property type="entry name" value="XPA_C"/>
    <property type="match status" value="1"/>
</dbReference>
<evidence type="ECO:0000256" key="10">
    <source>
        <dbReference type="ARBA" id="ARBA00072989"/>
    </source>
</evidence>
<keyword evidence="9" id="KW-0539">Nucleus</keyword>
<dbReference type="InterPro" id="IPR022656">
    <property type="entry name" value="XPA_C"/>
</dbReference>
<keyword evidence="4" id="KW-0227">DNA damage</keyword>
<feature type="domain" description="XPA C-terminal" evidence="12">
    <location>
        <begin position="195"/>
        <end position="245"/>
    </location>
</feature>
<evidence type="ECO:0000313" key="14">
    <source>
        <dbReference type="Proteomes" id="UP000092666"/>
    </source>
</evidence>
<dbReference type="InterPro" id="IPR022658">
    <property type="entry name" value="XPA_CS"/>
</dbReference>
<dbReference type="GO" id="GO:1901255">
    <property type="term" value="P:nucleotide-excision repair involved in interstrand cross-link repair"/>
    <property type="evidence" value="ECO:0007669"/>
    <property type="project" value="TreeGrafter"/>
</dbReference>
<comment type="similarity">
    <text evidence="2">Belongs to the XPA family.</text>
</comment>
<name>A0A1B9GXL1_9TREE</name>
<evidence type="ECO:0000256" key="2">
    <source>
        <dbReference type="ARBA" id="ARBA00005548"/>
    </source>
</evidence>
<keyword evidence="8" id="KW-0234">DNA repair</keyword>
<evidence type="ECO:0000256" key="4">
    <source>
        <dbReference type="ARBA" id="ARBA00022763"/>
    </source>
</evidence>
<keyword evidence="6" id="KW-0862">Zinc</keyword>
<keyword evidence="5" id="KW-0863">Zinc-finger</keyword>
<evidence type="ECO:0000256" key="1">
    <source>
        <dbReference type="ARBA" id="ARBA00004123"/>
    </source>
</evidence>
<dbReference type="GO" id="GO:0000715">
    <property type="term" value="P:nucleotide-excision repair, DNA damage recognition"/>
    <property type="evidence" value="ECO:0007669"/>
    <property type="project" value="TreeGrafter"/>
</dbReference>
<evidence type="ECO:0000256" key="7">
    <source>
        <dbReference type="ARBA" id="ARBA00023125"/>
    </source>
</evidence>
<organism evidence="13 14">
    <name type="scientific">Kwoniella heveanensis BCC8398</name>
    <dbReference type="NCBI Taxonomy" id="1296120"/>
    <lineage>
        <taxon>Eukaryota</taxon>
        <taxon>Fungi</taxon>
        <taxon>Dikarya</taxon>
        <taxon>Basidiomycota</taxon>
        <taxon>Agaricomycotina</taxon>
        <taxon>Tremellomycetes</taxon>
        <taxon>Tremellales</taxon>
        <taxon>Cryptococcaceae</taxon>
        <taxon>Kwoniella</taxon>
    </lineage>
</organism>
<feature type="compositionally biased region" description="Low complexity" evidence="11">
    <location>
        <begin position="11"/>
        <end position="29"/>
    </location>
</feature>